<protein>
    <recommendedName>
        <fullName evidence="3 4">Diaminopimelate epimerase</fullName>
        <shortName evidence="3">DAP epimerase</shortName>
        <ecNumber evidence="3 4">5.1.1.7</ecNumber>
    </recommendedName>
    <alternativeName>
        <fullName evidence="3">PLP-independent amino acid racemase</fullName>
    </alternativeName>
</protein>
<dbReference type="NCBIfam" id="TIGR00652">
    <property type="entry name" value="DapF"/>
    <property type="match status" value="1"/>
</dbReference>
<dbReference type="GO" id="GO:0009089">
    <property type="term" value="P:lysine biosynthetic process via diaminopimelate"/>
    <property type="evidence" value="ECO:0007669"/>
    <property type="project" value="UniProtKB-UniRule"/>
</dbReference>
<dbReference type="GO" id="GO:0008837">
    <property type="term" value="F:diaminopimelate epimerase activity"/>
    <property type="evidence" value="ECO:0007669"/>
    <property type="project" value="UniProtKB-UniRule"/>
</dbReference>
<dbReference type="Proteomes" id="UP000071392">
    <property type="component" value="Unassembled WGS sequence"/>
</dbReference>
<evidence type="ECO:0000256" key="2">
    <source>
        <dbReference type="ARBA" id="ARBA00023235"/>
    </source>
</evidence>
<gene>
    <name evidence="3" type="primary">dapF</name>
    <name evidence="5" type="ORF">AXK12_00950</name>
</gene>
<dbReference type="AlphaFoldDB" id="A0A139STQ4"/>
<dbReference type="STRING" id="1548208.AXK12_00950"/>
<sequence length="332" mass="35982">MKFYKYHALGNDYLVLNPADFPAQATSACKLLDGPAGNDRTPSKWGSAPPSEAEVRLLCHRHYGLGSDGILWGPVETLDNVADAVGDRAKQDNAAQPRPNGRPRMLRIYNPDGSEAEKSGNGLRIFARYLAEHGLVQGDTFTLQTVGGLARVEIIDRAAWRLCIGMGRATFASAEIPVAGPSRDVLGESLDLGRDRHFSFCAASVGNPHCVVPLPEISEELARRYGPEIETHPLFPNRINVQFMQVIDRANIRIEIWERGAGYTLASGTSSSAAAAVAHRLGLVDSQVTVHMPGGTLEINIAPDWEITLTGTVTKVSEGQLSPDLFSFLDRV</sequence>
<proteinExistence type="inferred from homology"/>
<keyword evidence="3" id="KW-0457">Lysine biosynthesis</keyword>
<feature type="binding site" evidence="3">
    <location>
        <begin position="268"/>
        <end position="269"/>
    </location>
    <ligand>
        <name>substrate</name>
    </ligand>
</feature>
<evidence type="ECO:0000256" key="3">
    <source>
        <dbReference type="HAMAP-Rule" id="MF_00197"/>
    </source>
</evidence>
<comment type="subcellular location">
    <subcellularLocation>
        <location evidence="3">Cytoplasm</location>
    </subcellularLocation>
</comment>
<dbReference type="PANTHER" id="PTHR31689">
    <property type="entry name" value="DIAMINOPIMELATE EPIMERASE, CHLOROPLASTIC"/>
    <property type="match status" value="1"/>
</dbReference>
<comment type="subunit">
    <text evidence="3">Homodimer.</text>
</comment>
<dbReference type="SUPFAM" id="SSF54506">
    <property type="entry name" value="Diaminopimelate epimerase-like"/>
    <property type="match status" value="2"/>
</dbReference>
<dbReference type="GO" id="GO:0005829">
    <property type="term" value="C:cytosol"/>
    <property type="evidence" value="ECO:0007669"/>
    <property type="project" value="TreeGrafter"/>
</dbReference>
<keyword evidence="2 3" id="KW-0413">Isomerase</keyword>
<dbReference type="RefSeq" id="WP_068710787.1">
    <property type="nucleotide sequence ID" value="NZ_LSZP01000003.1"/>
</dbReference>
<dbReference type="UniPathway" id="UPA00034">
    <property type="reaction ID" value="UER00025"/>
</dbReference>
<name>A0A139STQ4_9BACT</name>
<dbReference type="OrthoDB" id="9805408at2"/>
<dbReference type="Gene3D" id="3.10.310.10">
    <property type="entry name" value="Diaminopimelate Epimerase, Chain A, domain 1"/>
    <property type="match status" value="2"/>
</dbReference>
<reference evidence="5 6" key="1">
    <citation type="submission" date="2016-02" db="EMBL/GenBank/DDBJ databases">
        <authorList>
            <person name="Wen L."/>
            <person name="He K."/>
            <person name="Yang H."/>
        </authorList>
    </citation>
    <scope>NUCLEOTIDE SEQUENCE [LARGE SCALE GENOMIC DNA]</scope>
    <source>
        <strain evidence="5 6">CV41</strain>
    </source>
</reference>
<feature type="binding site" evidence="3">
    <location>
        <position position="207"/>
    </location>
    <ligand>
        <name>substrate</name>
    </ligand>
</feature>
<comment type="similarity">
    <text evidence="1 3">Belongs to the diaminopimelate epimerase family.</text>
</comment>
<comment type="caution">
    <text evidence="5">The sequence shown here is derived from an EMBL/GenBank/DDBJ whole genome shotgun (WGS) entry which is preliminary data.</text>
</comment>
<feature type="site" description="Could be important to modulate the pK values of the two catalytic cysteine residues" evidence="3">
    <location>
        <position position="258"/>
    </location>
</feature>
<dbReference type="HAMAP" id="MF_00197">
    <property type="entry name" value="DAP_epimerase"/>
    <property type="match status" value="1"/>
</dbReference>
<evidence type="ECO:0000256" key="4">
    <source>
        <dbReference type="NCBIfam" id="TIGR00652"/>
    </source>
</evidence>
<keyword evidence="6" id="KW-1185">Reference proteome</keyword>
<accession>A0A139STQ4</accession>
<comment type="pathway">
    <text evidence="3">Amino-acid biosynthesis; L-lysine biosynthesis via DAP pathway; DL-2,6-diaminopimelate from LL-2,6-diaminopimelate: step 1/1.</text>
</comment>
<feature type="binding site" evidence="3">
    <location>
        <begin position="258"/>
        <end position="259"/>
    </location>
    <ligand>
        <name>substrate</name>
    </ligand>
</feature>
<comment type="catalytic activity">
    <reaction evidence="3">
        <text>(2S,6S)-2,6-diaminopimelate = meso-2,6-diaminopimelate</text>
        <dbReference type="Rhea" id="RHEA:15393"/>
        <dbReference type="ChEBI" id="CHEBI:57609"/>
        <dbReference type="ChEBI" id="CHEBI:57791"/>
        <dbReference type="EC" id="5.1.1.7"/>
    </reaction>
</comment>
<dbReference type="InterPro" id="IPR001653">
    <property type="entry name" value="DAP_epimerase_DapF"/>
</dbReference>
<keyword evidence="3" id="KW-0963">Cytoplasm</keyword>
<comment type="function">
    <text evidence="3">Catalyzes the stereoinversion of LL-2,6-diaminopimelate (L,L-DAP) to meso-diaminopimelate (meso-DAP), a precursor of L-lysine and an essential component of the bacterial peptidoglycan.</text>
</comment>
<keyword evidence="3" id="KW-0028">Amino-acid biosynthesis</keyword>
<feature type="binding site" evidence="3">
    <location>
        <position position="240"/>
    </location>
    <ligand>
        <name>substrate</name>
    </ligand>
</feature>
<comment type="caution">
    <text evidence="3">Lacks conserved residue(s) required for the propagation of feature annotation.</text>
</comment>
<feature type="binding site" evidence="3">
    <location>
        <position position="110"/>
    </location>
    <ligand>
        <name>substrate</name>
    </ligand>
</feature>
<dbReference type="EMBL" id="LSZP01000003">
    <property type="protein sequence ID" value="KXU37956.1"/>
    <property type="molecule type" value="Genomic_DNA"/>
</dbReference>
<evidence type="ECO:0000313" key="6">
    <source>
        <dbReference type="Proteomes" id="UP000071392"/>
    </source>
</evidence>
<dbReference type="PANTHER" id="PTHR31689:SF0">
    <property type="entry name" value="DIAMINOPIMELATE EPIMERASE"/>
    <property type="match status" value="1"/>
</dbReference>
<dbReference type="EC" id="5.1.1.7" evidence="3 4"/>
<evidence type="ECO:0000256" key="1">
    <source>
        <dbReference type="ARBA" id="ARBA00010219"/>
    </source>
</evidence>
<feature type="site" description="Could be important to modulate the pK values of the two catalytic cysteine residues" evidence="3">
    <location>
        <position position="209"/>
    </location>
</feature>
<feature type="binding site" evidence="3">
    <location>
        <position position="11"/>
    </location>
    <ligand>
        <name>substrate</name>
    </ligand>
</feature>
<dbReference type="Pfam" id="PF01678">
    <property type="entry name" value="DAP_epimerase"/>
    <property type="match status" value="2"/>
</dbReference>
<organism evidence="5 6">
    <name type="scientific">Cephaloticoccus capnophilus</name>
    <dbReference type="NCBI Taxonomy" id="1548208"/>
    <lineage>
        <taxon>Bacteria</taxon>
        <taxon>Pseudomonadati</taxon>
        <taxon>Verrucomicrobiota</taxon>
        <taxon>Opitutia</taxon>
        <taxon>Opitutales</taxon>
        <taxon>Opitutaceae</taxon>
        <taxon>Cephaloticoccus</taxon>
    </lineage>
</organism>
<feature type="binding site" evidence="3">
    <location>
        <begin position="120"/>
        <end position="121"/>
    </location>
    <ligand>
        <name>substrate</name>
    </ligand>
</feature>
<evidence type="ECO:0000313" key="5">
    <source>
        <dbReference type="EMBL" id="KXU37956.1"/>
    </source>
</evidence>